<evidence type="ECO:0000313" key="3">
    <source>
        <dbReference type="Proteomes" id="UP000041770"/>
    </source>
</evidence>
<organism evidence="1 4">
    <name type="scientific">Vibrio cholerae</name>
    <dbReference type="NCBI Taxonomy" id="666"/>
    <lineage>
        <taxon>Bacteria</taxon>
        <taxon>Pseudomonadati</taxon>
        <taxon>Pseudomonadota</taxon>
        <taxon>Gammaproteobacteria</taxon>
        <taxon>Vibrionales</taxon>
        <taxon>Vibrionaceae</taxon>
        <taxon>Vibrio</taxon>
    </lineage>
</organism>
<dbReference type="Proteomes" id="UP000044806">
    <property type="component" value="Unassembled WGS sequence"/>
</dbReference>
<gene>
    <name evidence="1" type="ORF">ERS013165_03029</name>
    <name evidence="2" type="ORF">ERS013200_02614</name>
</gene>
<dbReference type="AlphaFoldDB" id="A0A655RG55"/>
<evidence type="ECO:0000313" key="2">
    <source>
        <dbReference type="EMBL" id="CSC91635.1"/>
    </source>
</evidence>
<evidence type="ECO:0000313" key="4">
    <source>
        <dbReference type="Proteomes" id="UP000044806"/>
    </source>
</evidence>
<accession>A0A655RG55</accession>
<sequence length="105" mass="12349">MTQREIGTKVGKNERKRNYCRLIQQDFRYFVREYLGILQCYFLSIQTEESREPDYAKIRHQNLSGYDPRAAGLLGPTRLYYCATSRHGSGCRYFSPDDLLTSIRP</sequence>
<dbReference type="EMBL" id="CWOW01000018">
    <property type="protein sequence ID" value="CSA99975.1"/>
    <property type="molecule type" value="Genomic_DNA"/>
</dbReference>
<reference evidence="3 4" key="1">
    <citation type="submission" date="2015-07" db="EMBL/GenBank/DDBJ databases">
        <authorList>
            <consortium name="Pathogen Informatics"/>
        </authorList>
    </citation>
    <scope>NUCLEOTIDE SEQUENCE [LARGE SCALE GENOMIC DNA]</scope>
    <source>
        <strain evidence="2 3">A316</strain>
        <strain evidence="1 4">A51</strain>
    </source>
</reference>
<proteinExistence type="predicted"/>
<name>A0A655RG55_VIBCL</name>
<dbReference type="Proteomes" id="UP000041770">
    <property type="component" value="Unassembled WGS sequence"/>
</dbReference>
<dbReference type="EMBL" id="CWQY01000018">
    <property type="protein sequence ID" value="CSC91635.1"/>
    <property type="molecule type" value="Genomic_DNA"/>
</dbReference>
<evidence type="ECO:0000313" key="1">
    <source>
        <dbReference type="EMBL" id="CSA99975.1"/>
    </source>
</evidence>
<protein>
    <submittedName>
        <fullName evidence="1">Uncharacterized protein</fullName>
    </submittedName>
</protein>